<accession>A0ACC3SKR7</accession>
<reference evidence="1" key="1">
    <citation type="submission" date="2024-02" db="EMBL/GenBank/DDBJ databases">
        <title>Metagenome Assembled Genome of Zalaria obscura JY119.</title>
        <authorList>
            <person name="Vighnesh L."/>
            <person name="Jagadeeshwari U."/>
            <person name="Venkata Ramana C."/>
            <person name="Sasikala C."/>
        </authorList>
    </citation>
    <scope>NUCLEOTIDE SEQUENCE</scope>
    <source>
        <strain evidence="1">JY119</strain>
    </source>
</reference>
<comment type="caution">
    <text evidence="1">The sequence shown here is derived from an EMBL/GenBank/DDBJ whole genome shotgun (WGS) entry which is preliminary data.</text>
</comment>
<name>A0ACC3SKR7_9PEZI</name>
<protein>
    <submittedName>
        <fullName evidence="1">Uncharacterized protein</fullName>
    </submittedName>
</protein>
<organism evidence="1 2">
    <name type="scientific">Zalaria obscura</name>
    <dbReference type="NCBI Taxonomy" id="2024903"/>
    <lineage>
        <taxon>Eukaryota</taxon>
        <taxon>Fungi</taxon>
        <taxon>Dikarya</taxon>
        <taxon>Ascomycota</taxon>
        <taxon>Pezizomycotina</taxon>
        <taxon>Dothideomycetes</taxon>
        <taxon>Dothideomycetidae</taxon>
        <taxon>Dothideales</taxon>
        <taxon>Zalariaceae</taxon>
        <taxon>Zalaria</taxon>
    </lineage>
</organism>
<evidence type="ECO:0000313" key="2">
    <source>
        <dbReference type="Proteomes" id="UP001320706"/>
    </source>
</evidence>
<keyword evidence="2" id="KW-1185">Reference proteome</keyword>
<dbReference type="Proteomes" id="UP001320706">
    <property type="component" value="Unassembled WGS sequence"/>
</dbReference>
<evidence type="ECO:0000313" key="1">
    <source>
        <dbReference type="EMBL" id="KAK8215390.1"/>
    </source>
</evidence>
<sequence length="263" mass="30102">MNIRALSFCSPTTPRVFVLVQETILMVVTRSFQYYDGTRLLYIPEEVFEWLAIVTPDELDDVEWDGLNRTWSVAQPCRLNVVRKCANCERKGRGAKLMWAETGKPWESSLCYNCVLYRHRYGQGGKDRPRELEDTGTQGSGILPGRRTPHRRQDRPAPYHYDFLYGNGHPQDGCHNVVKQNATGDMVFHPPSQRYLCEPCEQSHKAEKCTKRTATLLANEGKSKEDKYETYMENRATAAPASPHRLTHPRLLELGAHSPHLKA</sequence>
<gene>
    <name evidence="1" type="ORF">M8818_002011</name>
</gene>
<proteinExistence type="predicted"/>
<dbReference type="EMBL" id="JAMKPW020000008">
    <property type="protein sequence ID" value="KAK8215390.1"/>
    <property type="molecule type" value="Genomic_DNA"/>
</dbReference>